<dbReference type="EMBL" id="JAVHJO010000016">
    <property type="protein sequence ID" value="KAK6526439.1"/>
    <property type="molecule type" value="Genomic_DNA"/>
</dbReference>
<evidence type="ECO:0000256" key="2">
    <source>
        <dbReference type="SAM" id="SignalP"/>
    </source>
</evidence>
<accession>A0AAV9WUD6</accession>
<keyword evidence="1" id="KW-0812">Transmembrane</keyword>
<gene>
    <name evidence="3" type="ORF">TWF694_005025</name>
</gene>
<feature type="transmembrane region" description="Helical" evidence="1">
    <location>
        <begin position="352"/>
        <end position="377"/>
    </location>
</feature>
<evidence type="ECO:0000313" key="3">
    <source>
        <dbReference type="EMBL" id="KAK6526439.1"/>
    </source>
</evidence>
<feature type="transmembrane region" description="Helical" evidence="1">
    <location>
        <begin position="389"/>
        <end position="422"/>
    </location>
</feature>
<keyword evidence="1" id="KW-0472">Membrane</keyword>
<keyword evidence="2" id="KW-0732">Signal</keyword>
<keyword evidence="4" id="KW-1185">Reference proteome</keyword>
<proteinExistence type="predicted"/>
<sequence length="424" mass="47798">MGGFTRSIWNVVCALQLHYALGSSLQTQRDLITTTEYVYEIASNTNNITYTVDSCGIFLPACGKLTWGSFSTSHSVITTNSATTSRTSTTSATSTTLRTLGTSTSSTSANTPTSSFLLKGSGAFGDYYFEFQTGNENGKVLLGNLGNGPVVSFQFGDGKTLRNAANPSQLLYLRYNSTTAESFSSDGAAIVDVIRELQYGMDKDIIGTDLSTGWAWNTTTNQPALYHEGAEWTFFTDGVPSPKLMIREASDGQRLDERCLLLNGSINIINGDTFDRIFFNYNISVHFFFLFSTGIFDSNITDINLVNIFFHVPFNAAKFIDVFIILIVITVIFIYFLFFILFFIFIFIFIFIFLFVLFIVFLFVFFIFLLLLLFHFLNHHHHLLLLIIIIINFIIIFVFVVAIFFFFLLLHFSFFFVVVFVLNA</sequence>
<comment type="caution">
    <text evidence="3">The sequence shown here is derived from an EMBL/GenBank/DDBJ whole genome shotgun (WGS) entry which is preliminary data.</text>
</comment>
<dbReference type="Proteomes" id="UP001365542">
    <property type="component" value="Unassembled WGS sequence"/>
</dbReference>
<protein>
    <submittedName>
        <fullName evidence="3">Uncharacterized protein</fullName>
    </submittedName>
</protein>
<organism evidence="3 4">
    <name type="scientific">Orbilia ellipsospora</name>
    <dbReference type="NCBI Taxonomy" id="2528407"/>
    <lineage>
        <taxon>Eukaryota</taxon>
        <taxon>Fungi</taxon>
        <taxon>Dikarya</taxon>
        <taxon>Ascomycota</taxon>
        <taxon>Pezizomycotina</taxon>
        <taxon>Orbiliomycetes</taxon>
        <taxon>Orbiliales</taxon>
        <taxon>Orbiliaceae</taxon>
        <taxon>Orbilia</taxon>
    </lineage>
</organism>
<feature type="signal peptide" evidence="2">
    <location>
        <begin position="1"/>
        <end position="22"/>
    </location>
</feature>
<evidence type="ECO:0000313" key="4">
    <source>
        <dbReference type="Proteomes" id="UP001365542"/>
    </source>
</evidence>
<reference evidence="3 4" key="1">
    <citation type="submission" date="2019-10" db="EMBL/GenBank/DDBJ databases">
        <authorList>
            <person name="Palmer J.M."/>
        </authorList>
    </citation>
    <scope>NUCLEOTIDE SEQUENCE [LARGE SCALE GENOMIC DNA]</scope>
    <source>
        <strain evidence="3 4">TWF694</strain>
    </source>
</reference>
<dbReference type="AlphaFoldDB" id="A0AAV9WUD6"/>
<keyword evidence="1" id="KW-1133">Transmembrane helix</keyword>
<feature type="chain" id="PRO_5043956614" evidence="2">
    <location>
        <begin position="23"/>
        <end position="424"/>
    </location>
</feature>
<feature type="transmembrane region" description="Helical" evidence="1">
    <location>
        <begin position="322"/>
        <end position="346"/>
    </location>
</feature>
<name>A0AAV9WUD6_9PEZI</name>
<evidence type="ECO:0000256" key="1">
    <source>
        <dbReference type="SAM" id="Phobius"/>
    </source>
</evidence>